<evidence type="ECO:0000313" key="4">
    <source>
        <dbReference type="EMBL" id="HJD30889.1"/>
    </source>
</evidence>
<feature type="region of interest" description="Disordered" evidence="2">
    <location>
        <begin position="80"/>
        <end position="107"/>
    </location>
</feature>
<dbReference type="AlphaFoldDB" id="A0A9D2QW97"/>
<evidence type="ECO:0000313" key="5">
    <source>
        <dbReference type="Proteomes" id="UP000823851"/>
    </source>
</evidence>
<feature type="compositionally biased region" description="Polar residues" evidence="2">
    <location>
        <begin position="82"/>
        <end position="96"/>
    </location>
</feature>
<dbReference type="CDD" id="cd02696">
    <property type="entry name" value="MurNAc-LAA"/>
    <property type="match status" value="1"/>
</dbReference>
<organism evidence="4 5">
    <name type="scientific">Candidatus Eisenbergiella stercorigallinarum</name>
    <dbReference type="NCBI Taxonomy" id="2838557"/>
    <lineage>
        <taxon>Bacteria</taxon>
        <taxon>Bacillati</taxon>
        <taxon>Bacillota</taxon>
        <taxon>Clostridia</taxon>
        <taxon>Lachnospirales</taxon>
        <taxon>Lachnospiraceae</taxon>
        <taxon>Eisenbergiella</taxon>
    </lineage>
</organism>
<dbReference type="GO" id="GO:0008745">
    <property type="term" value="F:N-acetylmuramoyl-L-alanine amidase activity"/>
    <property type="evidence" value="ECO:0007669"/>
    <property type="project" value="InterPro"/>
</dbReference>
<dbReference type="Proteomes" id="UP000823851">
    <property type="component" value="Unassembled WGS sequence"/>
</dbReference>
<dbReference type="GO" id="GO:0030288">
    <property type="term" value="C:outer membrane-bounded periplasmic space"/>
    <property type="evidence" value="ECO:0007669"/>
    <property type="project" value="TreeGrafter"/>
</dbReference>
<keyword evidence="1" id="KW-0378">Hydrolase</keyword>
<reference evidence="4" key="1">
    <citation type="journal article" date="2021" name="PeerJ">
        <title>Extensive microbial diversity within the chicken gut microbiome revealed by metagenomics and culture.</title>
        <authorList>
            <person name="Gilroy R."/>
            <person name="Ravi A."/>
            <person name="Getino M."/>
            <person name="Pursley I."/>
            <person name="Horton D.L."/>
            <person name="Alikhan N.F."/>
            <person name="Baker D."/>
            <person name="Gharbi K."/>
            <person name="Hall N."/>
            <person name="Watson M."/>
            <person name="Adriaenssens E.M."/>
            <person name="Foster-Nyarko E."/>
            <person name="Jarju S."/>
            <person name="Secka A."/>
            <person name="Antonio M."/>
            <person name="Oren A."/>
            <person name="Chaudhuri R.R."/>
            <person name="La Ragione R."/>
            <person name="Hildebrand F."/>
            <person name="Pallen M.J."/>
        </authorList>
    </citation>
    <scope>NUCLEOTIDE SEQUENCE</scope>
    <source>
        <strain evidence="4">ChiHjej8B7-25341</strain>
    </source>
</reference>
<dbReference type="Pfam" id="PF01520">
    <property type="entry name" value="Amidase_3"/>
    <property type="match status" value="1"/>
</dbReference>
<dbReference type="Gene3D" id="3.40.630.40">
    <property type="entry name" value="Zn-dependent exopeptidases"/>
    <property type="match status" value="1"/>
</dbReference>
<feature type="domain" description="MurNAc-LAA" evidence="3">
    <location>
        <begin position="206"/>
        <end position="325"/>
    </location>
</feature>
<sequence length="331" mass="35931">MLVASWDHTEHPLYALMEAETIHIDLVAELLDDYGVQYLILNKARPVEGEPSEYGLEKIGEIGGYDVLRNTDVPIYKRNADGSVTEQEESQPVQQETDAEEAMETQEAADVVEAMETDAEKNGFVIAVDPGHQAKGNFETEPIGPGASETKAKVSAGTEGKESGLKEYELTLAVSLKLRDELERRGYEVLLTRTVNEVDISNSERAAIANDAGADAFIRVHANGSSDTSVKGAMTICQTAKNPYNGELYPASRALAGHVLDGLVEATGCSRQSVWETDTMSGINWCQVPVTIVEMGYMTNPEEDLLLASEDYQEKIAAGIADGIGRFLLPD</sequence>
<protein>
    <submittedName>
        <fullName evidence="4">N-acetylmuramoyl-L-alanine amidase</fullName>
    </submittedName>
</protein>
<reference evidence="4" key="2">
    <citation type="submission" date="2021-04" db="EMBL/GenBank/DDBJ databases">
        <authorList>
            <person name="Gilroy R."/>
        </authorList>
    </citation>
    <scope>NUCLEOTIDE SEQUENCE</scope>
    <source>
        <strain evidence="4">ChiHjej8B7-25341</strain>
    </source>
</reference>
<dbReference type="EMBL" id="DWUW01000084">
    <property type="protein sequence ID" value="HJD30889.1"/>
    <property type="molecule type" value="Genomic_DNA"/>
</dbReference>
<comment type="caution">
    <text evidence="4">The sequence shown here is derived from an EMBL/GenBank/DDBJ whole genome shotgun (WGS) entry which is preliminary data.</text>
</comment>
<gene>
    <name evidence="4" type="ORF">H9912_03000</name>
</gene>
<dbReference type="SMART" id="SM00646">
    <property type="entry name" value="Ami_3"/>
    <property type="match status" value="1"/>
</dbReference>
<evidence type="ECO:0000256" key="2">
    <source>
        <dbReference type="SAM" id="MobiDB-lite"/>
    </source>
</evidence>
<dbReference type="SUPFAM" id="SSF53187">
    <property type="entry name" value="Zn-dependent exopeptidases"/>
    <property type="match status" value="1"/>
</dbReference>
<dbReference type="PANTHER" id="PTHR30404:SF0">
    <property type="entry name" value="N-ACETYLMURAMOYL-L-ALANINE AMIDASE AMIC"/>
    <property type="match status" value="1"/>
</dbReference>
<accession>A0A9D2QW97</accession>
<dbReference type="PANTHER" id="PTHR30404">
    <property type="entry name" value="N-ACETYLMURAMOYL-L-ALANINE AMIDASE"/>
    <property type="match status" value="1"/>
</dbReference>
<evidence type="ECO:0000256" key="1">
    <source>
        <dbReference type="ARBA" id="ARBA00022801"/>
    </source>
</evidence>
<dbReference type="InterPro" id="IPR002508">
    <property type="entry name" value="MurNAc-LAA_cat"/>
</dbReference>
<dbReference type="InterPro" id="IPR050695">
    <property type="entry name" value="N-acetylmuramoyl_amidase_3"/>
</dbReference>
<name>A0A9D2QW97_9FIRM</name>
<dbReference type="GO" id="GO:0009253">
    <property type="term" value="P:peptidoglycan catabolic process"/>
    <property type="evidence" value="ECO:0007669"/>
    <property type="project" value="InterPro"/>
</dbReference>
<evidence type="ECO:0000259" key="3">
    <source>
        <dbReference type="SMART" id="SM00646"/>
    </source>
</evidence>
<proteinExistence type="predicted"/>